<organism evidence="2 3">
    <name type="scientific">Austropuccinia psidii MF-1</name>
    <dbReference type="NCBI Taxonomy" id="1389203"/>
    <lineage>
        <taxon>Eukaryota</taxon>
        <taxon>Fungi</taxon>
        <taxon>Dikarya</taxon>
        <taxon>Basidiomycota</taxon>
        <taxon>Pucciniomycotina</taxon>
        <taxon>Pucciniomycetes</taxon>
        <taxon>Pucciniales</taxon>
        <taxon>Sphaerophragmiaceae</taxon>
        <taxon>Austropuccinia</taxon>
    </lineage>
</organism>
<proteinExistence type="predicted"/>
<evidence type="ECO:0000256" key="1">
    <source>
        <dbReference type="SAM" id="MobiDB-lite"/>
    </source>
</evidence>
<keyword evidence="3" id="KW-1185">Reference proteome</keyword>
<name>A0A9Q3BV84_9BASI</name>
<dbReference type="AlphaFoldDB" id="A0A9Q3BV84"/>
<evidence type="ECO:0000313" key="3">
    <source>
        <dbReference type="Proteomes" id="UP000765509"/>
    </source>
</evidence>
<feature type="region of interest" description="Disordered" evidence="1">
    <location>
        <begin position="20"/>
        <end position="78"/>
    </location>
</feature>
<accession>A0A9Q3BV84</accession>
<comment type="caution">
    <text evidence="2">The sequence shown here is derived from an EMBL/GenBank/DDBJ whole genome shotgun (WGS) entry which is preliminary data.</text>
</comment>
<reference evidence="2" key="1">
    <citation type="submission" date="2021-03" db="EMBL/GenBank/DDBJ databases">
        <title>Draft genome sequence of rust myrtle Austropuccinia psidii MF-1, a brazilian biotype.</title>
        <authorList>
            <person name="Quecine M.C."/>
            <person name="Pachon D.M.R."/>
            <person name="Bonatelli M.L."/>
            <person name="Correr F.H."/>
            <person name="Franceschini L.M."/>
            <person name="Leite T.F."/>
            <person name="Margarido G.R.A."/>
            <person name="Almeida C.A."/>
            <person name="Ferrarezi J.A."/>
            <person name="Labate C.A."/>
        </authorList>
    </citation>
    <scope>NUCLEOTIDE SEQUENCE</scope>
    <source>
        <strain evidence="2">MF-1</strain>
    </source>
</reference>
<gene>
    <name evidence="2" type="ORF">O181_011802</name>
</gene>
<evidence type="ECO:0000313" key="2">
    <source>
        <dbReference type="EMBL" id="MBW0472087.1"/>
    </source>
</evidence>
<protein>
    <submittedName>
        <fullName evidence="2">Uncharacterized protein</fullName>
    </submittedName>
</protein>
<sequence length="104" mass="11605">MKNWLNNQSLSSVYTKKELEMTPSLEKGGPLASTSSKPTPELPKNNPKGPQQRQRVPKSNQGKGKGKENSHRPYPPGYRIPRLEALAMESVFNVARSLIEFTAK</sequence>
<dbReference type="EMBL" id="AVOT02002967">
    <property type="protein sequence ID" value="MBW0472087.1"/>
    <property type="molecule type" value="Genomic_DNA"/>
</dbReference>
<feature type="compositionally biased region" description="Polar residues" evidence="1">
    <location>
        <begin position="48"/>
        <end position="62"/>
    </location>
</feature>
<dbReference type="Proteomes" id="UP000765509">
    <property type="component" value="Unassembled WGS sequence"/>
</dbReference>